<dbReference type="InterPro" id="IPR001680">
    <property type="entry name" value="WD40_rpt"/>
</dbReference>
<dbReference type="PANTHER" id="PTHR14107">
    <property type="entry name" value="WD REPEAT PROTEIN"/>
    <property type="match status" value="1"/>
</dbReference>
<protein>
    <submittedName>
        <fullName evidence="5">WD40 repeat-like protein</fullName>
    </submittedName>
</protein>
<dbReference type="InterPro" id="IPR051362">
    <property type="entry name" value="WD_repeat_creC_regulators"/>
</dbReference>
<feature type="region of interest" description="Disordered" evidence="4">
    <location>
        <begin position="401"/>
        <end position="424"/>
    </location>
</feature>
<feature type="region of interest" description="Disordered" evidence="4">
    <location>
        <begin position="98"/>
        <end position="141"/>
    </location>
</feature>
<dbReference type="InterPro" id="IPR036322">
    <property type="entry name" value="WD40_repeat_dom_sf"/>
</dbReference>
<feature type="compositionally biased region" description="Polar residues" evidence="4">
    <location>
        <begin position="118"/>
        <end position="141"/>
    </location>
</feature>
<evidence type="ECO:0000313" key="5">
    <source>
        <dbReference type="EMBL" id="PWN42240.1"/>
    </source>
</evidence>
<feature type="region of interest" description="Disordered" evidence="4">
    <location>
        <begin position="650"/>
        <end position="672"/>
    </location>
</feature>
<evidence type="ECO:0000256" key="2">
    <source>
        <dbReference type="ARBA" id="ARBA00022737"/>
    </source>
</evidence>
<dbReference type="AlphaFoldDB" id="A0A316VXP1"/>
<feature type="region of interest" description="Disordered" evidence="4">
    <location>
        <begin position="693"/>
        <end position="725"/>
    </location>
</feature>
<dbReference type="SMART" id="SM00320">
    <property type="entry name" value="WD40"/>
    <property type="match status" value="4"/>
</dbReference>
<reference evidence="5 6" key="1">
    <citation type="journal article" date="2018" name="Mol. Biol. Evol.">
        <title>Broad Genomic Sampling Reveals a Smut Pathogenic Ancestry of the Fungal Clade Ustilaginomycotina.</title>
        <authorList>
            <person name="Kijpornyongpan T."/>
            <person name="Mondo S.J."/>
            <person name="Barry K."/>
            <person name="Sandor L."/>
            <person name="Lee J."/>
            <person name="Lipzen A."/>
            <person name="Pangilinan J."/>
            <person name="LaButti K."/>
            <person name="Hainaut M."/>
            <person name="Henrissat B."/>
            <person name="Grigoriev I.V."/>
            <person name="Spatafora J.W."/>
            <person name="Aime M.C."/>
        </authorList>
    </citation>
    <scope>NUCLEOTIDE SEQUENCE [LARGE SCALE GENOMIC DNA]</scope>
    <source>
        <strain evidence="5 6">MCA 4658</strain>
    </source>
</reference>
<dbReference type="Gene3D" id="2.130.10.10">
    <property type="entry name" value="YVTN repeat-like/Quinoprotein amine dehydrogenase"/>
    <property type="match status" value="1"/>
</dbReference>
<keyword evidence="2" id="KW-0677">Repeat</keyword>
<dbReference type="PANTHER" id="PTHR14107:SF16">
    <property type="entry name" value="AT02583P"/>
    <property type="match status" value="1"/>
</dbReference>
<dbReference type="STRING" id="1522189.A0A316VXP1"/>
<feature type="repeat" description="WD" evidence="3">
    <location>
        <begin position="518"/>
        <end position="559"/>
    </location>
</feature>
<dbReference type="OrthoDB" id="3367at2759"/>
<dbReference type="PROSITE" id="PS50082">
    <property type="entry name" value="WD_REPEATS_2"/>
    <property type="match status" value="1"/>
</dbReference>
<name>A0A316VXP1_9BASI</name>
<dbReference type="RefSeq" id="XP_025369400.1">
    <property type="nucleotide sequence ID" value="XM_025514036.1"/>
</dbReference>
<dbReference type="GO" id="GO:0051286">
    <property type="term" value="C:cell tip"/>
    <property type="evidence" value="ECO:0007669"/>
    <property type="project" value="TreeGrafter"/>
</dbReference>
<feature type="compositionally biased region" description="Low complexity" evidence="4">
    <location>
        <begin position="761"/>
        <end position="774"/>
    </location>
</feature>
<dbReference type="PROSITE" id="PS50294">
    <property type="entry name" value="WD_REPEATS_REGION"/>
    <property type="match status" value="1"/>
</dbReference>
<dbReference type="Pfam" id="PF00400">
    <property type="entry name" value="WD40"/>
    <property type="match status" value="1"/>
</dbReference>
<gene>
    <name evidence="5" type="ORF">IE81DRAFT_323727</name>
</gene>
<accession>A0A316VXP1</accession>
<evidence type="ECO:0000256" key="3">
    <source>
        <dbReference type="PROSITE-ProRule" id="PRU00221"/>
    </source>
</evidence>
<organism evidence="5 6">
    <name type="scientific">Ceraceosorus guamensis</name>
    <dbReference type="NCBI Taxonomy" id="1522189"/>
    <lineage>
        <taxon>Eukaryota</taxon>
        <taxon>Fungi</taxon>
        <taxon>Dikarya</taxon>
        <taxon>Basidiomycota</taxon>
        <taxon>Ustilaginomycotina</taxon>
        <taxon>Exobasidiomycetes</taxon>
        <taxon>Ceraceosorales</taxon>
        <taxon>Ceraceosoraceae</taxon>
        <taxon>Ceraceosorus</taxon>
    </lineage>
</organism>
<dbReference type="InterPro" id="IPR015943">
    <property type="entry name" value="WD40/YVTN_repeat-like_dom_sf"/>
</dbReference>
<keyword evidence="6" id="KW-1185">Reference proteome</keyword>
<dbReference type="GO" id="GO:0005634">
    <property type="term" value="C:nucleus"/>
    <property type="evidence" value="ECO:0007669"/>
    <property type="project" value="TreeGrafter"/>
</dbReference>
<keyword evidence="1 3" id="KW-0853">WD repeat</keyword>
<feature type="compositionally biased region" description="Polar residues" evidence="4">
    <location>
        <begin position="708"/>
        <end position="723"/>
    </location>
</feature>
<dbReference type="InParanoid" id="A0A316VXP1"/>
<dbReference type="Proteomes" id="UP000245783">
    <property type="component" value="Unassembled WGS sequence"/>
</dbReference>
<feature type="compositionally biased region" description="Polar residues" evidence="4">
    <location>
        <begin position="226"/>
        <end position="235"/>
    </location>
</feature>
<dbReference type="GeneID" id="37035906"/>
<evidence type="ECO:0000256" key="4">
    <source>
        <dbReference type="SAM" id="MobiDB-lite"/>
    </source>
</evidence>
<feature type="region of interest" description="Disordered" evidence="4">
    <location>
        <begin position="749"/>
        <end position="796"/>
    </location>
</feature>
<dbReference type="GO" id="GO:0045013">
    <property type="term" value="P:carbon catabolite repression of transcription"/>
    <property type="evidence" value="ECO:0007669"/>
    <property type="project" value="TreeGrafter"/>
</dbReference>
<proteinExistence type="predicted"/>
<feature type="region of interest" description="Disordered" evidence="4">
    <location>
        <begin position="211"/>
        <end position="235"/>
    </location>
</feature>
<evidence type="ECO:0000256" key="1">
    <source>
        <dbReference type="ARBA" id="ARBA00022574"/>
    </source>
</evidence>
<evidence type="ECO:0000313" key="6">
    <source>
        <dbReference type="Proteomes" id="UP000245783"/>
    </source>
</evidence>
<dbReference type="GO" id="GO:0032153">
    <property type="term" value="C:cell division site"/>
    <property type="evidence" value="ECO:0007669"/>
    <property type="project" value="TreeGrafter"/>
</dbReference>
<dbReference type="EMBL" id="KZ819382">
    <property type="protein sequence ID" value="PWN42240.1"/>
    <property type="molecule type" value="Genomic_DNA"/>
</dbReference>
<sequence>MAANLSATAAGASASQCSVVSPLPSPEGLYQCTATTISPVILAPSLSLTPGSIPPPPPAARLSIVSVRHPRRCSAGTDDASAALVATTGSLSAAALTASSSGSQSGGSESGAATSTSQNVVGQGSSLGGSTSPSNNLAISQTGAGNMTQMLSLLNLGGGPTIECVLASQGVDAPASHMTGGGGLPPIAAFAPHHAAASNNASVGALGVGTSASKGAKDNSKRPKNSIKQTSSSFVQRLTQHPELTKILAARVEGDSFAFLNSGKSFLWLADLHSKTKEPLARMAFASPVTAHDVNQVTRSSDRLDIVLGFASGDLLWLDPVSSRYTRINKGGIMVSSRVTQVRWLPGSENLFLSSHADGTMMICDRYREDAPTGSWTPASVWSHIPSRETNSTVLAHDDEHAPADSEPLEVLDTDGQTGHREQRQFPHLRAWDSRRCLLVTRPGENAMSAEIASSAGNQGKKSQQIWAIRNPISHWRVCESKINDFAFSPDFPHCAIVSEDGMLRLVDFQDERLEFSFNSYFGAINCATWSPDGRFLLTGSCDDLVTIWAPREGRIIARCPGHASFVRAIAFDPWRWRIDDRTYRFASVGEDNRLILWDFSSAALQRPKHSASGGGPSHGVAAKRPALGSTVSLGLDGRRQSFSARRASMGLDRGFHSGPGIGAETDPDLAPCFEAPPRGAVAELQPISVSTLSPQAEPHGETAPAPGQTSITATPATQNATGGKTDLLCGVRFNLTGIVVLRRSGATHTFERPAPPPTFGRPAAGANNNAPPRSSLAIRRPITLPWRSETSEAAA</sequence>
<dbReference type="SUPFAM" id="SSF50978">
    <property type="entry name" value="WD40 repeat-like"/>
    <property type="match status" value="1"/>
</dbReference>